<reference evidence="2" key="1">
    <citation type="journal article" date="2022" name="Mol. Ecol. Resour.">
        <title>The genomes of chicory, endive, great burdock and yacon provide insights into Asteraceae palaeo-polyploidization history and plant inulin production.</title>
        <authorList>
            <person name="Fan W."/>
            <person name="Wang S."/>
            <person name="Wang H."/>
            <person name="Wang A."/>
            <person name="Jiang F."/>
            <person name="Liu H."/>
            <person name="Zhao H."/>
            <person name="Xu D."/>
            <person name="Zhang Y."/>
        </authorList>
    </citation>
    <scope>NUCLEOTIDE SEQUENCE [LARGE SCALE GENOMIC DNA]</scope>
    <source>
        <strain evidence="2">cv. Punajuju</strain>
    </source>
</reference>
<dbReference type="EMBL" id="CM042013">
    <property type="protein sequence ID" value="KAI3740085.1"/>
    <property type="molecule type" value="Genomic_DNA"/>
</dbReference>
<sequence>MECEDPDFLQKLHEALRNLPEGANRRQPRRDLQGVDEFKVTKLPEFGGGTDPERYLDWERKIERMFEFKEVEYDKRCKYGILKLSAGASLWFEGLKAKRTHEGKDKITS</sequence>
<name>A0ACB9D0J6_CICIN</name>
<dbReference type="Proteomes" id="UP001055811">
    <property type="component" value="Linkage Group LG05"/>
</dbReference>
<organism evidence="1 2">
    <name type="scientific">Cichorium intybus</name>
    <name type="common">Chicory</name>
    <dbReference type="NCBI Taxonomy" id="13427"/>
    <lineage>
        <taxon>Eukaryota</taxon>
        <taxon>Viridiplantae</taxon>
        <taxon>Streptophyta</taxon>
        <taxon>Embryophyta</taxon>
        <taxon>Tracheophyta</taxon>
        <taxon>Spermatophyta</taxon>
        <taxon>Magnoliopsida</taxon>
        <taxon>eudicotyledons</taxon>
        <taxon>Gunneridae</taxon>
        <taxon>Pentapetalae</taxon>
        <taxon>asterids</taxon>
        <taxon>campanulids</taxon>
        <taxon>Asterales</taxon>
        <taxon>Asteraceae</taxon>
        <taxon>Cichorioideae</taxon>
        <taxon>Cichorieae</taxon>
        <taxon>Cichoriinae</taxon>
        <taxon>Cichorium</taxon>
    </lineage>
</organism>
<accession>A0ACB9D0J6</accession>
<proteinExistence type="predicted"/>
<protein>
    <submittedName>
        <fullName evidence="1">Uncharacterized protein</fullName>
    </submittedName>
</protein>
<evidence type="ECO:0000313" key="1">
    <source>
        <dbReference type="EMBL" id="KAI3740085.1"/>
    </source>
</evidence>
<gene>
    <name evidence="1" type="ORF">L2E82_30503</name>
</gene>
<comment type="caution">
    <text evidence="1">The sequence shown here is derived from an EMBL/GenBank/DDBJ whole genome shotgun (WGS) entry which is preliminary data.</text>
</comment>
<evidence type="ECO:0000313" key="2">
    <source>
        <dbReference type="Proteomes" id="UP001055811"/>
    </source>
</evidence>
<keyword evidence="2" id="KW-1185">Reference proteome</keyword>
<reference evidence="1 2" key="2">
    <citation type="journal article" date="2022" name="Mol. Ecol. Resour.">
        <title>The genomes of chicory, endive, great burdock and yacon provide insights into Asteraceae paleo-polyploidization history and plant inulin production.</title>
        <authorList>
            <person name="Fan W."/>
            <person name="Wang S."/>
            <person name="Wang H."/>
            <person name="Wang A."/>
            <person name="Jiang F."/>
            <person name="Liu H."/>
            <person name="Zhao H."/>
            <person name="Xu D."/>
            <person name="Zhang Y."/>
        </authorList>
    </citation>
    <scope>NUCLEOTIDE SEQUENCE [LARGE SCALE GENOMIC DNA]</scope>
    <source>
        <strain evidence="2">cv. Punajuju</strain>
        <tissue evidence="1">Leaves</tissue>
    </source>
</reference>